<sequence length="73" mass="8608">MAHIIMLQSAQERLRRAFFTVFLHVDLKLLNAFFWQWQRFRHPALPDNSFMWAEAQKSPVISGGAKAWSYLTV</sequence>
<dbReference type="RefSeq" id="WP_137352488.1">
    <property type="nucleotide sequence ID" value="NZ_AP026382.1"/>
</dbReference>
<protein>
    <submittedName>
        <fullName evidence="1">Uncharacterized protein</fullName>
    </submittedName>
</protein>
<comment type="caution">
    <text evidence="1">The sequence shown here is derived from an EMBL/GenBank/DDBJ whole genome shotgun (WGS) entry which is preliminary data.</text>
</comment>
<dbReference type="AlphaFoldDB" id="A0A8I0G4N1"/>
<gene>
    <name evidence="1" type="ORF">ID160_09135</name>
</gene>
<dbReference type="Proteomes" id="UP000605024">
    <property type="component" value="Unassembled WGS sequence"/>
</dbReference>
<evidence type="ECO:0000313" key="2">
    <source>
        <dbReference type="Proteomes" id="UP000605024"/>
    </source>
</evidence>
<reference evidence="1" key="1">
    <citation type="submission" date="2020-09" db="EMBL/GenBank/DDBJ databases">
        <title>Characterization of IncC plasmids in Enterobacterales of food-producing animals originating from China.</title>
        <authorList>
            <person name="Zhang Y."/>
            <person name="Lei C.-W."/>
        </authorList>
    </citation>
    <scope>NUCLEOTIDE SEQUENCE</scope>
    <source>
        <strain evidence="1">CC1</strain>
    </source>
</reference>
<organism evidence="1 2">
    <name type="scientific">Citrobacter braakii</name>
    <dbReference type="NCBI Taxonomy" id="57706"/>
    <lineage>
        <taxon>Bacteria</taxon>
        <taxon>Pseudomonadati</taxon>
        <taxon>Pseudomonadota</taxon>
        <taxon>Gammaproteobacteria</taxon>
        <taxon>Enterobacterales</taxon>
        <taxon>Enterobacteriaceae</taxon>
        <taxon>Citrobacter</taxon>
        <taxon>Citrobacter freundii complex</taxon>
    </lineage>
</organism>
<dbReference type="EMBL" id="JACXSK010000003">
    <property type="protein sequence ID" value="MBD3122836.1"/>
    <property type="molecule type" value="Genomic_DNA"/>
</dbReference>
<name>A0A8I0G4N1_CITBR</name>
<proteinExistence type="predicted"/>
<evidence type="ECO:0000313" key="1">
    <source>
        <dbReference type="EMBL" id="MBD3122836.1"/>
    </source>
</evidence>
<accession>A0A8I0G4N1</accession>